<protein>
    <submittedName>
        <fullName evidence="4">GNAT family N-acetyltransferase</fullName>
    </submittedName>
</protein>
<organism evidence="4 5">
    <name type="scientific">Vagococcus fessus</name>
    <dbReference type="NCBI Taxonomy" id="120370"/>
    <lineage>
        <taxon>Bacteria</taxon>
        <taxon>Bacillati</taxon>
        <taxon>Bacillota</taxon>
        <taxon>Bacilli</taxon>
        <taxon>Lactobacillales</taxon>
        <taxon>Enterococcaceae</taxon>
        <taxon>Vagococcus</taxon>
    </lineage>
</organism>
<dbReference type="OrthoDB" id="5319888at2"/>
<dbReference type="Proteomes" id="UP000287101">
    <property type="component" value="Unassembled WGS sequence"/>
</dbReference>
<keyword evidence="2" id="KW-0012">Acyltransferase</keyword>
<evidence type="ECO:0000313" key="4">
    <source>
        <dbReference type="EMBL" id="RSU01334.1"/>
    </source>
</evidence>
<proteinExistence type="predicted"/>
<dbReference type="AlphaFoldDB" id="A0A430A3W1"/>
<accession>A0A430A3W1</accession>
<dbReference type="PROSITE" id="PS51186">
    <property type="entry name" value="GNAT"/>
    <property type="match status" value="1"/>
</dbReference>
<evidence type="ECO:0000256" key="1">
    <source>
        <dbReference type="ARBA" id="ARBA00022679"/>
    </source>
</evidence>
<dbReference type="InterPro" id="IPR016181">
    <property type="entry name" value="Acyl_CoA_acyltransferase"/>
</dbReference>
<dbReference type="PANTHER" id="PTHR43420">
    <property type="entry name" value="ACETYLTRANSFERASE"/>
    <property type="match status" value="1"/>
</dbReference>
<evidence type="ECO:0000256" key="2">
    <source>
        <dbReference type="ARBA" id="ARBA00023315"/>
    </source>
</evidence>
<dbReference type="InterPro" id="IPR050680">
    <property type="entry name" value="YpeA/RimI_acetyltransf"/>
</dbReference>
<evidence type="ECO:0000313" key="5">
    <source>
        <dbReference type="Proteomes" id="UP000287101"/>
    </source>
</evidence>
<sequence length="187" mass="21264">MLRSAKISDAEQVVPLIMIILKDMELPFLLKYGEEKVTTVLKKGFMTETYRYSYKRALVVEEDGEILGVAFGYNESEESTIDDPLFPILREEGIGEAEKMFTDKEAFENEWYLDSIAVRSDQRGKGIGALLLNALPEFARSQGADKLGLSVDDANPRAKKLYMREGFEEVGRKTISGHLYDHMQKRI</sequence>
<gene>
    <name evidence="4" type="ORF">CBF31_10825</name>
</gene>
<comment type="caution">
    <text evidence="4">The sequence shown here is derived from an EMBL/GenBank/DDBJ whole genome shotgun (WGS) entry which is preliminary data.</text>
</comment>
<feature type="domain" description="N-acetyltransferase" evidence="3">
    <location>
        <begin position="1"/>
        <end position="187"/>
    </location>
</feature>
<evidence type="ECO:0000259" key="3">
    <source>
        <dbReference type="PROSITE" id="PS51186"/>
    </source>
</evidence>
<dbReference type="EMBL" id="NGJY01000006">
    <property type="protein sequence ID" value="RSU01334.1"/>
    <property type="molecule type" value="Genomic_DNA"/>
</dbReference>
<dbReference type="Gene3D" id="3.40.630.30">
    <property type="match status" value="1"/>
</dbReference>
<reference evidence="4 5" key="1">
    <citation type="submission" date="2017-05" db="EMBL/GenBank/DDBJ databases">
        <title>Vagococcus spp. assemblies.</title>
        <authorList>
            <person name="Gulvik C.A."/>
        </authorList>
    </citation>
    <scope>NUCLEOTIDE SEQUENCE [LARGE SCALE GENOMIC DNA]</scope>
    <source>
        <strain evidence="4 5">CCUG 41755</strain>
    </source>
</reference>
<keyword evidence="5" id="KW-1185">Reference proteome</keyword>
<dbReference type="Pfam" id="PF00583">
    <property type="entry name" value="Acetyltransf_1"/>
    <property type="match status" value="1"/>
</dbReference>
<dbReference type="SUPFAM" id="SSF55729">
    <property type="entry name" value="Acyl-CoA N-acyltransferases (Nat)"/>
    <property type="match status" value="1"/>
</dbReference>
<dbReference type="InterPro" id="IPR000182">
    <property type="entry name" value="GNAT_dom"/>
</dbReference>
<dbReference type="CDD" id="cd04301">
    <property type="entry name" value="NAT_SF"/>
    <property type="match status" value="1"/>
</dbReference>
<dbReference type="PANTHER" id="PTHR43420:SF52">
    <property type="entry name" value="N-ACETYLTRANSFERASE YODP"/>
    <property type="match status" value="1"/>
</dbReference>
<dbReference type="RefSeq" id="WP_126832906.1">
    <property type="nucleotide sequence ID" value="NZ_CBCRYB010000011.1"/>
</dbReference>
<dbReference type="GO" id="GO:0016747">
    <property type="term" value="F:acyltransferase activity, transferring groups other than amino-acyl groups"/>
    <property type="evidence" value="ECO:0007669"/>
    <property type="project" value="InterPro"/>
</dbReference>
<name>A0A430A3W1_9ENTE</name>
<keyword evidence="1 4" id="KW-0808">Transferase</keyword>